<dbReference type="AlphaFoldDB" id="A0A3M7QF78"/>
<proteinExistence type="predicted"/>
<dbReference type="Proteomes" id="UP000276133">
    <property type="component" value="Unassembled WGS sequence"/>
</dbReference>
<comment type="caution">
    <text evidence="1">The sequence shown here is derived from an EMBL/GenBank/DDBJ whole genome shotgun (WGS) entry which is preliminary data.</text>
</comment>
<sequence length="77" mass="9148">MNEFYFFVARREEFTHYKWFDVFICEISEPEIVFLKGIEINLILKIAANFTVSPVLWLVTLRDVIRRVISNCGDIFA</sequence>
<dbReference type="EMBL" id="REGN01006366">
    <property type="protein sequence ID" value="RNA09834.1"/>
    <property type="molecule type" value="Genomic_DNA"/>
</dbReference>
<organism evidence="1 2">
    <name type="scientific">Brachionus plicatilis</name>
    <name type="common">Marine rotifer</name>
    <name type="synonym">Brachionus muelleri</name>
    <dbReference type="NCBI Taxonomy" id="10195"/>
    <lineage>
        <taxon>Eukaryota</taxon>
        <taxon>Metazoa</taxon>
        <taxon>Spiralia</taxon>
        <taxon>Gnathifera</taxon>
        <taxon>Rotifera</taxon>
        <taxon>Eurotatoria</taxon>
        <taxon>Monogononta</taxon>
        <taxon>Pseudotrocha</taxon>
        <taxon>Ploima</taxon>
        <taxon>Brachionidae</taxon>
        <taxon>Brachionus</taxon>
    </lineage>
</organism>
<accession>A0A3M7QF78</accession>
<evidence type="ECO:0000313" key="2">
    <source>
        <dbReference type="Proteomes" id="UP000276133"/>
    </source>
</evidence>
<protein>
    <submittedName>
        <fullName evidence="1">Uncharacterized protein</fullName>
    </submittedName>
</protein>
<evidence type="ECO:0000313" key="1">
    <source>
        <dbReference type="EMBL" id="RNA09834.1"/>
    </source>
</evidence>
<reference evidence="1 2" key="1">
    <citation type="journal article" date="2018" name="Sci. Rep.">
        <title>Genomic signatures of local adaptation to the degree of environmental predictability in rotifers.</title>
        <authorList>
            <person name="Franch-Gras L."/>
            <person name="Hahn C."/>
            <person name="Garcia-Roger E.M."/>
            <person name="Carmona M.J."/>
            <person name="Serra M."/>
            <person name="Gomez A."/>
        </authorList>
    </citation>
    <scope>NUCLEOTIDE SEQUENCE [LARGE SCALE GENOMIC DNA]</scope>
    <source>
        <strain evidence="1">HYR1</strain>
    </source>
</reference>
<keyword evidence="2" id="KW-1185">Reference proteome</keyword>
<gene>
    <name evidence="1" type="ORF">BpHYR1_047493</name>
</gene>
<name>A0A3M7QF78_BRAPC</name>